<organism evidence="2 3">
    <name type="scientific">Funneliformis caledonium</name>
    <dbReference type="NCBI Taxonomy" id="1117310"/>
    <lineage>
        <taxon>Eukaryota</taxon>
        <taxon>Fungi</taxon>
        <taxon>Fungi incertae sedis</taxon>
        <taxon>Mucoromycota</taxon>
        <taxon>Glomeromycotina</taxon>
        <taxon>Glomeromycetes</taxon>
        <taxon>Glomerales</taxon>
        <taxon>Glomeraceae</taxon>
        <taxon>Funneliformis</taxon>
    </lineage>
</organism>
<name>A0A9N9IJ82_9GLOM</name>
<keyword evidence="3" id="KW-1185">Reference proteome</keyword>
<feature type="compositionally biased region" description="Low complexity" evidence="1">
    <location>
        <begin position="66"/>
        <end position="80"/>
    </location>
</feature>
<evidence type="ECO:0000313" key="3">
    <source>
        <dbReference type="Proteomes" id="UP000789570"/>
    </source>
</evidence>
<dbReference type="Proteomes" id="UP000789570">
    <property type="component" value="Unassembled WGS sequence"/>
</dbReference>
<evidence type="ECO:0000256" key="1">
    <source>
        <dbReference type="SAM" id="MobiDB-lite"/>
    </source>
</evidence>
<protein>
    <submittedName>
        <fullName evidence="2">10543_t:CDS:1</fullName>
    </submittedName>
</protein>
<comment type="caution">
    <text evidence="2">The sequence shown here is derived from an EMBL/GenBank/DDBJ whole genome shotgun (WGS) entry which is preliminary data.</text>
</comment>
<feature type="region of interest" description="Disordered" evidence="1">
    <location>
        <begin position="18"/>
        <end position="85"/>
    </location>
</feature>
<feature type="compositionally biased region" description="Polar residues" evidence="1">
    <location>
        <begin position="18"/>
        <end position="65"/>
    </location>
</feature>
<gene>
    <name evidence="2" type="ORF">FCALED_LOCUS15370</name>
</gene>
<reference evidence="2" key="1">
    <citation type="submission" date="2021-06" db="EMBL/GenBank/DDBJ databases">
        <authorList>
            <person name="Kallberg Y."/>
            <person name="Tangrot J."/>
            <person name="Rosling A."/>
        </authorList>
    </citation>
    <scope>NUCLEOTIDE SEQUENCE</scope>
    <source>
        <strain evidence="2">UK204</strain>
    </source>
</reference>
<dbReference type="OrthoDB" id="10553670at2759"/>
<sequence length="108" mass="12181">YRFKHHTIARSNLAFPLMSTSYNPQDSNESTATSNETISHTSSAPSNNMSDINNDQSLQPTQNTLSPSQEPECESQQQSPLDFSNRHKGNLEFYLRQFLTDNLVSNSI</sequence>
<accession>A0A9N9IJ82</accession>
<proteinExistence type="predicted"/>
<feature type="non-terminal residue" evidence="2">
    <location>
        <position position="1"/>
    </location>
</feature>
<dbReference type="AlphaFoldDB" id="A0A9N9IJ82"/>
<feature type="non-terminal residue" evidence="2">
    <location>
        <position position="108"/>
    </location>
</feature>
<dbReference type="EMBL" id="CAJVPQ010013787">
    <property type="protein sequence ID" value="CAG8737057.1"/>
    <property type="molecule type" value="Genomic_DNA"/>
</dbReference>
<evidence type="ECO:0000313" key="2">
    <source>
        <dbReference type="EMBL" id="CAG8737057.1"/>
    </source>
</evidence>